<dbReference type="Proteomes" id="UP000006906">
    <property type="component" value="Chromosome 16"/>
</dbReference>
<reference evidence="2 3" key="1">
    <citation type="journal article" date="2007" name="Science">
        <title>The Chlamydomonas genome reveals the evolution of key animal and plant functions.</title>
        <authorList>
            <person name="Merchant S.S."/>
            <person name="Prochnik S.E."/>
            <person name="Vallon O."/>
            <person name="Harris E.H."/>
            <person name="Karpowicz S.J."/>
            <person name="Witman G.B."/>
            <person name="Terry A."/>
            <person name="Salamov A."/>
            <person name="Fritz-Laylin L.K."/>
            <person name="Marechal-Drouard L."/>
            <person name="Marshall W.F."/>
            <person name="Qu L.H."/>
            <person name="Nelson D.R."/>
            <person name="Sanderfoot A.A."/>
            <person name="Spalding M.H."/>
            <person name="Kapitonov V.V."/>
            <person name="Ren Q."/>
            <person name="Ferris P."/>
            <person name="Lindquist E."/>
            <person name="Shapiro H."/>
            <person name="Lucas S.M."/>
            <person name="Grimwood J."/>
            <person name="Schmutz J."/>
            <person name="Cardol P."/>
            <person name="Cerutti H."/>
            <person name="Chanfreau G."/>
            <person name="Chen C.L."/>
            <person name="Cognat V."/>
            <person name="Croft M.T."/>
            <person name="Dent R."/>
            <person name="Dutcher S."/>
            <person name="Fernandez E."/>
            <person name="Fukuzawa H."/>
            <person name="Gonzalez-Ballester D."/>
            <person name="Gonzalez-Halphen D."/>
            <person name="Hallmann A."/>
            <person name="Hanikenne M."/>
            <person name="Hippler M."/>
            <person name="Inwood W."/>
            <person name="Jabbari K."/>
            <person name="Kalanon M."/>
            <person name="Kuras R."/>
            <person name="Lefebvre P.A."/>
            <person name="Lemaire S.D."/>
            <person name="Lobanov A.V."/>
            <person name="Lohr M."/>
            <person name="Manuell A."/>
            <person name="Meier I."/>
            <person name="Mets L."/>
            <person name="Mittag M."/>
            <person name="Mittelmeier T."/>
            <person name="Moroney J.V."/>
            <person name="Moseley J."/>
            <person name="Napoli C."/>
            <person name="Nedelcu A.M."/>
            <person name="Niyogi K."/>
            <person name="Novoselov S.V."/>
            <person name="Paulsen I.T."/>
            <person name="Pazour G."/>
            <person name="Purton S."/>
            <person name="Ral J.P."/>
            <person name="Riano-Pachon D.M."/>
            <person name="Riekhof W."/>
            <person name="Rymarquis L."/>
            <person name="Schroda M."/>
            <person name="Stern D."/>
            <person name="Umen J."/>
            <person name="Willows R."/>
            <person name="Wilson N."/>
            <person name="Zimmer S.L."/>
            <person name="Allmer J."/>
            <person name="Balk J."/>
            <person name="Bisova K."/>
            <person name="Chen C.J."/>
            <person name="Elias M."/>
            <person name="Gendler K."/>
            <person name="Hauser C."/>
            <person name="Lamb M.R."/>
            <person name="Ledford H."/>
            <person name="Long J.C."/>
            <person name="Minagawa J."/>
            <person name="Page M.D."/>
            <person name="Pan J."/>
            <person name="Pootakham W."/>
            <person name="Roje S."/>
            <person name="Rose A."/>
            <person name="Stahlberg E."/>
            <person name="Terauchi A.M."/>
            <person name="Yang P."/>
            <person name="Ball S."/>
            <person name="Bowler C."/>
            <person name="Dieckmann C.L."/>
            <person name="Gladyshev V.N."/>
            <person name="Green P."/>
            <person name="Jorgensen R."/>
            <person name="Mayfield S."/>
            <person name="Mueller-Roeber B."/>
            <person name="Rajamani S."/>
            <person name="Sayre R.T."/>
            <person name="Brokstein P."/>
            <person name="Dubchak I."/>
            <person name="Goodstein D."/>
            <person name="Hornick L."/>
            <person name="Huang Y.W."/>
            <person name="Jhaveri J."/>
            <person name="Luo Y."/>
            <person name="Martinez D."/>
            <person name="Ngau W.C."/>
            <person name="Otillar B."/>
            <person name="Poliakov A."/>
            <person name="Porter A."/>
            <person name="Szajkowski L."/>
            <person name="Werner G."/>
            <person name="Zhou K."/>
            <person name="Grigoriev I.V."/>
            <person name="Rokhsar D.S."/>
            <person name="Grossman A.R."/>
        </authorList>
    </citation>
    <scope>NUCLEOTIDE SEQUENCE [LARGE SCALE GENOMIC DNA]</scope>
    <source>
        <strain evidence="3">CC-503</strain>
    </source>
</reference>
<dbReference type="AlphaFoldDB" id="A0A2K3CVL6"/>
<evidence type="ECO:0000313" key="2">
    <source>
        <dbReference type="EMBL" id="PNW72333.1"/>
    </source>
</evidence>
<dbReference type="InParanoid" id="A0A2K3CVL6"/>
<gene>
    <name evidence="2" type="ORF">CHLRE_16g672450v5</name>
</gene>
<dbReference type="GeneID" id="5721404"/>
<evidence type="ECO:0000256" key="1">
    <source>
        <dbReference type="SAM" id="MobiDB-lite"/>
    </source>
</evidence>
<dbReference type="Gramene" id="PNW72333">
    <property type="protein sequence ID" value="PNW72333"/>
    <property type="gene ID" value="CHLRE_16g672450v5"/>
</dbReference>
<dbReference type="EMBL" id="CM008977">
    <property type="protein sequence ID" value="PNW72333.1"/>
    <property type="molecule type" value="Genomic_DNA"/>
</dbReference>
<feature type="compositionally biased region" description="Gly residues" evidence="1">
    <location>
        <begin position="235"/>
        <end position="275"/>
    </location>
</feature>
<keyword evidence="3" id="KW-1185">Reference proteome</keyword>
<organism evidence="2 3">
    <name type="scientific">Chlamydomonas reinhardtii</name>
    <name type="common">Chlamydomonas smithii</name>
    <dbReference type="NCBI Taxonomy" id="3055"/>
    <lineage>
        <taxon>Eukaryota</taxon>
        <taxon>Viridiplantae</taxon>
        <taxon>Chlorophyta</taxon>
        <taxon>core chlorophytes</taxon>
        <taxon>Chlorophyceae</taxon>
        <taxon>CS clade</taxon>
        <taxon>Chlamydomonadales</taxon>
        <taxon>Chlamydomonadaceae</taxon>
        <taxon>Chlamydomonas</taxon>
    </lineage>
</organism>
<accession>A0A2K3CVL6</accession>
<protein>
    <submittedName>
        <fullName evidence="2">Uncharacterized protein</fullName>
    </submittedName>
</protein>
<feature type="region of interest" description="Disordered" evidence="1">
    <location>
        <begin position="130"/>
        <end position="186"/>
    </location>
</feature>
<evidence type="ECO:0000313" key="3">
    <source>
        <dbReference type="Proteomes" id="UP000006906"/>
    </source>
</evidence>
<proteinExistence type="predicted"/>
<dbReference type="OrthoDB" id="548450at2759"/>
<name>A0A2K3CVL6_CHLRE</name>
<feature type="compositionally biased region" description="Low complexity" evidence="1">
    <location>
        <begin position="153"/>
        <end position="163"/>
    </location>
</feature>
<dbReference type="RefSeq" id="XP_042916161.1">
    <property type="nucleotide sequence ID" value="XM_043071191.1"/>
</dbReference>
<feature type="region of interest" description="Disordered" evidence="1">
    <location>
        <begin position="217"/>
        <end position="342"/>
    </location>
</feature>
<sequence length="536" mass="55801">MSKLQFRLKLGTGADWEALGPIPEPFPFSIDADCTTLAFKHYLSHKILNGVFEPGNFQLRLQGCDKELEDVADAGQPTTSTHQPQLRRLASQGVCNGSVLQLDVCATEEELQRFLDAAEECGAANELGHVEEQQEAQTPPAAGVDPRQRHAAEGGAAAAAAAGDGPTGRPSLGMMHTPVGTPASADVVDGAGYEEFKRLIHMQMRLVAPYIDMCSGSSEDDGEGEGGLPRAAAGLGAGRGRSGTGRGRGRSGSGRGRGRSGTGRGRGRFGAGRGRAGARRGRSQQGAGAQHQQEQQSPRPGAADRTAGKRPRQDTEDEGAQPARQQQRTHGAAVGGSTRGATAPARAAATGAAATAAGAAADAAAGAVLFPVAAARVAAGAVVAAGAPRPPPRQQQQLALARGAGLLPAAMQLAVHTGACSSGGGSKQPYTRWLPAETTRLVEWLESHDQQPQWTEFPIQNTDIDKTAGQLKMQWRNLKFASKKGWTVTRRVLPPDLRARIDALVLKEELKAQQMAERLQLLGTHGGAAAAGTDTS</sequence>
<dbReference type="KEGG" id="cre:CHLRE_16g672450v5"/>
<dbReference type="ExpressionAtlas" id="A0A2K3CVL6">
    <property type="expression patterns" value="baseline and differential"/>
</dbReference>